<keyword evidence="8" id="KW-1185">Reference proteome</keyword>
<name>A0A6H2DP65_9SPHN</name>
<feature type="transmembrane region" description="Helical" evidence="5">
    <location>
        <begin position="28"/>
        <end position="48"/>
    </location>
</feature>
<keyword evidence="2 5" id="KW-0812">Transmembrane</keyword>
<evidence type="ECO:0000313" key="8">
    <source>
        <dbReference type="Proteomes" id="UP000501600"/>
    </source>
</evidence>
<protein>
    <submittedName>
        <fullName evidence="7">DUF1232 domain-containing protein</fullName>
    </submittedName>
</protein>
<evidence type="ECO:0000256" key="2">
    <source>
        <dbReference type="ARBA" id="ARBA00022692"/>
    </source>
</evidence>
<feature type="domain" description="DUF1232" evidence="6">
    <location>
        <begin position="30"/>
        <end position="66"/>
    </location>
</feature>
<keyword evidence="3 5" id="KW-1133">Transmembrane helix</keyword>
<feature type="transmembrane region" description="Helical" evidence="5">
    <location>
        <begin position="54"/>
        <end position="75"/>
    </location>
</feature>
<dbReference type="InterPro" id="IPR010652">
    <property type="entry name" value="DUF1232"/>
</dbReference>
<dbReference type="Proteomes" id="UP000501600">
    <property type="component" value="Chromosome"/>
</dbReference>
<dbReference type="GO" id="GO:0012505">
    <property type="term" value="C:endomembrane system"/>
    <property type="evidence" value="ECO:0007669"/>
    <property type="project" value="UniProtKB-SubCell"/>
</dbReference>
<proteinExistence type="predicted"/>
<comment type="subcellular location">
    <subcellularLocation>
        <location evidence="1">Endomembrane system</location>
        <topology evidence="1">Multi-pass membrane protein</topology>
    </subcellularLocation>
</comment>
<evidence type="ECO:0000256" key="3">
    <source>
        <dbReference type="ARBA" id="ARBA00022989"/>
    </source>
</evidence>
<dbReference type="AlphaFoldDB" id="A0A6H2DP65"/>
<evidence type="ECO:0000313" key="7">
    <source>
        <dbReference type="EMBL" id="QJB69988.1"/>
    </source>
</evidence>
<keyword evidence="4 5" id="KW-0472">Membrane</keyword>
<reference evidence="7 8" key="1">
    <citation type="submission" date="2020-04" db="EMBL/GenBank/DDBJ databases">
        <title>Genome sequence for Sphingorhabdus sp. strain M1.</title>
        <authorList>
            <person name="Park S.-J."/>
        </authorList>
    </citation>
    <scope>NUCLEOTIDE SEQUENCE [LARGE SCALE GENOMIC DNA]</scope>
    <source>
        <strain evidence="7 8">JK6</strain>
    </source>
</reference>
<evidence type="ECO:0000259" key="6">
    <source>
        <dbReference type="Pfam" id="PF06803"/>
    </source>
</evidence>
<sequence>MNIKLWTKNLKRDIIAIWIAARDGRTPFIAKIVAGATAAYALSPIDLIPDFIPLFGYLDDIIIVPLGIWLALRFIPDQLMAEFRETASSQSERPTSVYATVAIVAIWLACGILISVNLYSG</sequence>
<dbReference type="EMBL" id="CP051217">
    <property type="protein sequence ID" value="QJB69988.1"/>
    <property type="molecule type" value="Genomic_DNA"/>
</dbReference>
<evidence type="ECO:0000256" key="5">
    <source>
        <dbReference type="SAM" id="Phobius"/>
    </source>
</evidence>
<dbReference type="RefSeq" id="WP_168820256.1">
    <property type="nucleotide sequence ID" value="NZ_CP051217.1"/>
</dbReference>
<gene>
    <name evidence="7" type="ORF">HF685_12395</name>
</gene>
<organism evidence="7 8">
    <name type="scientific">Parasphingorhabdus halotolerans</name>
    <dbReference type="NCBI Taxonomy" id="2725558"/>
    <lineage>
        <taxon>Bacteria</taxon>
        <taxon>Pseudomonadati</taxon>
        <taxon>Pseudomonadota</taxon>
        <taxon>Alphaproteobacteria</taxon>
        <taxon>Sphingomonadales</taxon>
        <taxon>Sphingomonadaceae</taxon>
        <taxon>Parasphingorhabdus</taxon>
    </lineage>
</organism>
<evidence type="ECO:0000256" key="4">
    <source>
        <dbReference type="ARBA" id="ARBA00023136"/>
    </source>
</evidence>
<dbReference type="KEGG" id="phao:HF685_12395"/>
<feature type="transmembrane region" description="Helical" evidence="5">
    <location>
        <begin position="96"/>
        <end position="119"/>
    </location>
</feature>
<accession>A0A6H2DP65</accession>
<dbReference type="Pfam" id="PF06803">
    <property type="entry name" value="DUF1232"/>
    <property type="match status" value="1"/>
</dbReference>
<evidence type="ECO:0000256" key="1">
    <source>
        <dbReference type="ARBA" id="ARBA00004127"/>
    </source>
</evidence>